<dbReference type="Proteomes" id="UP000799118">
    <property type="component" value="Unassembled WGS sequence"/>
</dbReference>
<feature type="compositionally biased region" description="Low complexity" evidence="2">
    <location>
        <begin position="252"/>
        <end position="275"/>
    </location>
</feature>
<proteinExistence type="predicted"/>
<sequence length="425" mass="45697">MPWNSQYPPPSVQLPLSRLSARSPQSHDWLINQGPQWSLNTLLFGLGLITTIGGYKSSSVAVTVTGVLAVLLSFILFILSKLSESRTSSDSFRLQQLEEQLDRINIEMVTVQNIATSLRSPASGADDRLQEVEEQLARMLADTVALRNLAEWLRPSSLTSEALQPSLVSDGFSQRSHPTISTSLSPSSRLSPSSSPRSGTPDDYLQEVEEQLVRMASEMATVRNVAESLRPPSPFSGGASTVTTALSNTVRSSLTPDSSSISPPFLPSPRSFPRSGTPDDDLQEVEEQLAPMTTKVASLRPPSPFSEAYMAYIAFNNTTEMDIADSHGTSIPFSGTSITTDTEDDCSAPNADHQQSHGLPTISSIISTNDTKARITFNDTVQPSVVPDHLSAISTNMSPSVQAVAVLPLSLPDIISSTTKIPIEA</sequence>
<reference evidence="4" key="1">
    <citation type="journal article" date="2019" name="Environ. Microbiol.">
        <title>Fungal ecological strategies reflected in gene transcription - a case study of two litter decomposers.</title>
        <authorList>
            <person name="Barbi F."/>
            <person name="Kohler A."/>
            <person name="Barry K."/>
            <person name="Baskaran P."/>
            <person name="Daum C."/>
            <person name="Fauchery L."/>
            <person name="Ihrmark K."/>
            <person name="Kuo A."/>
            <person name="LaButti K."/>
            <person name="Lipzen A."/>
            <person name="Morin E."/>
            <person name="Grigoriev I.V."/>
            <person name="Henrissat B."/>
            <person name="Lindahl B."/>
            <person name="Martin F."/>
        </authorList>
    </citation>
    <scope>NUCLEOTIDE SEQUENCE</scope>
    <source>
        <strain evidence="4">JB14</strain>
    </source>
</reference>
<evidence type="ECO:0000256" key="2">
    <source>
        <dbReference type="SAM" id="MobiDB-lite"/>
    </source>
</evidence>
<evidence type="ECO:0000313" key="5">
    <source>
        <dbReference type="Proteomes" id="UP000799118"/>
    </source>
</evidence>
<feature type="transmembrane region" description="Helical" evidence="3">
    <location>
        <begin position="37"/>
        <end position="55"/>
    </location>
</feature>
<gene>
    <name evidence="4" type="ORF">BT96DRAFT_935746</name>
</gene>
<keyword evidence="3" id="KW-0472">Membrane</keyword>
<feature type="coiled-coil region" evidence="1">
    <location>
        <begin position="94"/>
        <end position="149"/>
    </location>
</feature>
<dbReference type="EMBL" id="ML769417">
    <property type="protein sequence ID" value="KAE9404397.1"/>
    <property type="molecule type" value="Genomic_DNA"/>
</dbReference>
<keyword evidence="3" id="KW-0812">Transmembrane</keyword>
<protein>
    <submittedName>
        <fullName evidence="4">Uncharacterized protein</fullName>
    </submittedName>
</protein>
<accession>A0A6A4I5M3</accession>
<organism evidence="4 5">
    <name type="scientific">Gymnopus androsaceus JB14</name>
    <dbReference type="NCBI Taxonomy" id="1447944"/>
    <lineage>
        <taxon>Eukaryota</taxon>
        <taxon>Fungi</taxon>
        <taxon>Dikarya</taxon>
        <taxon>Basidiomycota</taxon>
        <taxon>Agaricomycotina</taxon>
        <taxon>Agaricomycetes</taxon>
        <taxon>Agaricomycetidae</taxon>
        <taxon>Agaricales</taxon>
        <taxon>Marasmiineae</taxon>
        <taxon>Omphalotaceae</taxon>
        <taxon>Gymnopus</taxon>
    </lineage>
</organism>
<name>A0A6A4I5M3_9AGAR</name>
<dbReference type="AlphaFoldDB" id="A0A6A4I5M3"/>
<feature type="region of interest" description="Disordered" evidence="2">
    <location>
        <begin position="169"/>
        <end position="202"/>
    </location>
</feature>
<evidence type="ECO:0000256" key="1">
    <source>
        <dbReference type="SAM" id="Coils"/>
    </source>
</evidence>
<feature type="region of interest" description="Disordered" evidence="2">
    <location>
        <begin position="250"/>
        <end position="281"/>
    </location>
</feature>
<feature type="transmembrane region" description="Helical" evidence="3">
    <location>
        <begin position="60"/>
        <end position="79"/>
    </location>
</feature>
<evidence type="ECO:0000256" key="3">
    <source>
        <dbReference type="SAM" id="Phobius"/>
    </source>
</evidence>
<keyword evidence="1" id="KW-0175">Coiled coil</keyword>
<keyword evidence="5" id="KW-1185">Reference proteome</keyword>
<keyword evidence="3" id="KW-1133">Transmembrane helix</keyword>
<feature type="compositionally biased region" description="Low complexity" evidence="2">
    <location>
        <begin position="176"/>
        <end position="198"/>
    </location>
</feature>
<evidence type="ECO:0000313" key="4">
    <source>
        <dbReference type="EMBL" id="KAE9404397.1"/>
    </source>
</evidence>